<dbReference type="PROSITE" id="PS50157">
    <property type="entry name" value="ZINC_FINGER_C2H2_2"/>
    <property type="match status" value="4"/>
</dbReference>
<keyword evidence="6" id="KW-0539">Nucleus</keyword>
<keyword evidence="4 7" id="KW-0863">Zinc-finger</keyword>
<keyword evidence="2" id="KW-0479">Metal-binding</keyword>
<evidence type="ECO:0000313" key="10">
    <source>
        <dbReference type="EMBL" id="CAH2072971.1"/>
    </source>
</evidence>
<dbReference type="InterPro" id="IPR003604">
    <property type="entry name" value="Matrin/U1-like-C_Znf_C2H2"/>
</dbReference>
<feature type="domain" description="C2H2-type" evidence="9">
    <location>
        <begin position="716"/>
        <end position="742"/>
    </location>
</feature>
<dbReference type="Gene3D" id="3.30.160.60">
    <property type="entry name" value="Classic Zinc Finger"/>
    <property type="match status" value="6"/>
</dbReference>
<evidence type="ECO:0000256" key="1">
    <source>
        <dbReference type="ARBA" id="ARBA00004123"/>
    </source>
</evidence>
<dbReference type="Proteomes" id="UP000837857">
    <property type="component" value="Chromosome 7"/>
</dbReference>
<evidence type="ECO:0000313" key="11">
    <source>
        <dbReference type="Proteomes" id="UP000837857"/>
    </source>
</evidence>
<organism evidence="10 11">
    <name type="scientific">Iphiclides podalirius</name>
    <name type="common">scarce swallowtail</name>
    <dbReference type="NCBI Taxonomy" id="110791"/>
    <lineage>
        <taxon>Eukaryota</taxon>
        <taxon>Metazoa</taxon>
        <taxon>Ecdysozoa</taxon>
        <taxon>Arthropoda</taxon>
        <taxon>Hexapoda</taxon>
        <taxon>Insecta</taxon>
        <taxon>Pterygota</taxon>
        <taxon>Neoptera</taxon>
        <taxon>Endopterygota</taxon>
        <taxon>Lepidoptera</taxon>
        <taxon>Glossata</taxon>
        <taxon>Ditrysia</taxon>
        <taxon>Papilionoidea</taxon>
        <taxon>Papilionidae</taxon>
        <taxon>Papilioninae</taxon>
        <taxon>Iphiclides</taxon>
    </lineage>
</organism>
<evidence type="ECO:0000256" key="5">
    <source>
        <dbReference type="ARBA" id="ARBA00022833"/>
    </source>
</evidence>
<protein>
    <recommendedName>
        <fullName evidence="9">C2H2-type domain-containing protein</fullName>
    </recommendedName>
</protein>
<sequence length="952" mass="108787">MLSPRDDDDDDSHLCIKCNATIVGLDNYIKHRKQRCGKSKSDNKNELPIDPLEPTYSLGADVFFQSLELQSSVKKTSLSRLTPPATISKSNADRKNTLTVASTSRELPRISPVETNLRGVDWIGGHSLRIGSNEDNQTKLINAVASISGSVKKELPSTSYSIGTFNDFKGEDDTDECEESEDDDEEEPSDGAKWKPPPHYTGGKWRPDSPENEDWDMREEQEHIGGKWKPLIIPESNEREEDFDAPPPGHTKGKWVPGAPEKTQIMEPTIQAKGSVQYWCGPCNRRLGSRAIYEKHLLSNLHMRKVLPEHDLEFSGHLEPIKNVADKRASRPSRFVNNSIYLQPKLKKQKLKVETGVVKRKRKPCFVQCSVCKSRVRYSLMGKHLISHYHFRKATDTQSTAYQQLILDNIDVIVHQSPFQCSPCRFYTNWLSNFMQHWFSDGHKAKTDSIEGRFWCSFCKFECDSSQEMIDHITGPEHSEVVAVVNRSMPIILRKKTVLRCDTCLQEFRYNVEIKKHCLNTGHELSHTATDAYQELHKCQHCNDKFKSSLTLAAHLKTKHKQRAFFCLVCSVTFESAEEAKRHRQTSEHRVRRKEILSEKGMFVKSLKKKCPYCKDSVWLKNIIELKDHIRNVHPEIKKKCSKCGMSFVLFQEVTRHVRSKACQYQGGTSNSSILWNCSQCVFTTDSQAECFFHEVLHRPSVTKLAKESGRVLEKYDCPLCPKSFSKPSLRDHLKQHTFERPFACEQCGANFTRQSSLANHWRAEHGDRTARDEPAAAGQTEELRCGRCKKRFTNQQALAQHGATCASAERRCPHEQCAYVATTASQLLRHRRAHGESIKNHTCPICPFSSNQASNMKRHMLCHEGVKPYACPHCTFTCGSLENLRKHVLRSGRHKGLFLYECPDCGYHTNLAMELRSHYTTAHPDRYNPKTALEAVKTHLKKNTTTKDKET</sequence>
<evidence type="ECO:0000256" key="3">
    <source>
        <dbReference type="ARBA" id="ARBA00022737"/>
    </source>
</evidence>
<feature type="non-terminal residue" evidence="10">
    <location>
        <position position="1"/>
    </location>
</feature>
<evidence type="ECO:0000259" key="9">
    <source>
        <dbReference type="PROSITE" id="PS50157"/>
    </source>
</evidence>
<feature type="compositionally biased region" description="Acidic residues" evidence="8">
    <location>
        <begin position="170"/>
        <end position="189"/>
    </location>
</feature>
<dbReference type="PANTHER" id="PTHR24376:SF235">
    <property type="entry name" value="C2H2-TYPE DOMAIN-CONTAINING PROTEIN"/>
    <property type="match status" value="1"/>
</dbReference>
<keyword evidence="5" id="KW-0862">Zinc</keyword>
<feature type="domain" description="C2H2-type" evidence="9">
    <location>
        <begin position="537"/>
        <end position="560"/>
    </location>
</feature>
<evidence type="ECO:0000256" key="8">
    <source>
        <dbReference type="SAM" id="MobiDB-lite"/>
    </source>
</evidence>
<dbReference type="SMART" id="SM00355">
    <property type="entry name" value="ZnF_C2H2"/>
    <property type="match status" value="17"/>
</dbReference>
<accession>A0ABN8J3E9</accession>
<evidence type="ECO:0000256" key="4">
    <source>
        <dbReference type="ARBA" id="ARBA00022771"/>
    </source>
</evidence>
<dbReference type="SMART" id="SM00451">
    <property type="entry name" value="ZnF_U1"/>
    <property type="match status" value="2"/>
</dbReference>
<dbReference type="SUPFAM" id="SSF57667">
    <property type="entry name" value="beta-beta-alpha zinc fingers"/>
    <property type="match status" value="3"/>
</dbReference>
<reference evidence="10" key="1">
    <citation type="submission" date="2022-03" db="EMBL/GenBank/DDBJ databases">
        <authorList>
            <person name="Martin H S."/>
        </authorList>
    </citation>
    <scope>NUCLEOTIDE SEQUENCE</scope>
</reference>
<feature type="domain" description="C2H2-type" evidence="9">
    <location>
        <begin position="743"/>
        <end position="770"/>
    </location>
</feature>
<keyword evidence="3" id="KW-0677">Repeat</keyword>
<feature type="region of interest" description="Disordered" evidence="8">
    <location>
        <begin position="158"/>
        <end position="223"/>
    </location>
</feature>
<evidence type="ECO:0000256" key="2">
    <source>
        <dbReference type="ARBA" id="ARBA00022723"/>
    </source>
</evidence>
<name>A0ABN8J3E9_9NEOP</name>
<dbReference type="PROSITE" id="PS00028">
    <property type="entry name" value="ZINC_FINGER_C2H2_1"/>
    <property type="match status" value="5"/>
</dbReference>
<dbReference type="InterPro" id="IPR036236">
    <property type="entry name" value="Znf_C2H2_sf"/>
</dbReference>
<dbReference type="Pfam" id="PF00096">
    <property type="entry name" value="zf-C2H2"/>
    <property type="match status" value="2"/>
</dbReference>
<gene>
    <name evidence="10" type="ORF">IPOD504_LOCUS15420</name>
</gene>
<evidence type="ECO:0000256" key="7">
    <source>
        <dbReference type="PROSITE-ProRule" id="PRU00042"/>
    </source>
</evidence>
<comment type="subcellular location">
    <subcellularLocation>
        <location evidence="1">Nucleus</location>
    </subcellularLocation>
</comment>
<evidence type="ECO:0000256" key="6">
    <source>
        <dbReference type="ARBA" id="ARBA00023242"/>
    </source>
</evidence>
<dbReference type="EMBL" id="OW152819">
    <property type="protein sequence ID" value="CAH2072971.1"/>
    <property type="molecule type" value="Genomic_DNA"/>
</dbReference>
<feature type="domain" description="C2H2-type" evidence="9">
    <location>
        <begin position="842"/>
        <end position="869"/>
    </location>
</feature>
<proteinExistence type="predicted"/>
<dbReference type="InterPro" id="IPR013087">
    <property type="entry name" value="Znf_C2H2_type"/>
</dbReference>
<dbReference type="PANTHER" id="PTHR24376">
    <property type="entry name" value="ZINC FINGER PROTEIN"/>
    <property type="match status" value="1"/>
</dbReference>
<keyword evidence="11" id="KW-1185">Reference proteome</keyword>